<dbReference type="EMBL" id="RQHW01000079">
    <property type="protein sequence ID" value="TGN17132.1"/>
    <property type="molecule type" value="Genomic_DNA"/>
</dbReference>
<dbReference type="OrthoDB" id="334412at2"/>
<accession>A0A4R9LTV6</accession>
<evidence type="ECO:0000313" key="1">
    <source>
        <dbReference type="EMBL" id="TGN17132.1"/>
    </source>
</evidence>
<protein>
    <submittedName>
        <fullName evidence="1">Uncharacterized protein</fullName>
    </submittedName>
</protein>
<name>A0A4R9LTV6_9LEPT</name>
<organism evidence="1 2">
    <name type="scientific">Leptospira idonii</name>
    <dbReference type="NCBI Taxonomy" id="1193500"/>
    <lineage>
        <taxon>Bacteria</taxon>
        <taxon>Pseudomonadati</taxon>
        <taxon>Spirochaetota</taxon>
        <taxon>Spirochaetia</taxon>
        <taxon>Leptospirales</taxon>
        <taxon>Leptospiraceae</taxon>
        <taxon>Leptospira</taxon>
    </lineage>
</organism>
<dbReference type="AlphaFoldDB" id="A0A4R9LTV6"/>
<sequence>MRKCFLETTVDDACPNNCKMSFDPHTLVDINKMQCIAKEKLRAFLQNRVTFRVGISAFYQSNYRILEEFMAESKENQELVTYYLYISDPPLVKDIIEAFTSETLASLFRTDYKTFISIRDTISKEKREKNFFKVRGYRYWTYLNFQKVCDVIVYLVREMKEPELACQFLVILPSAIVSNLKDYTGFTPEEEKTLYQALGDAIYELPIQSPKIYDHMLALFADDMEIFIVLSTMEELIRRQEKILDLTEKLLSYTAKNRLDLNIQYIFSELNGTEIGIATEILNQLQERKVISPSQKELVLNFLETGNLDILKPLKMNLLR</sequence>
<dbReference type="Proteomes" id="UP000298058">
    <property type="component" value="Unassembled WGS sequence"/>
</dbReference>
<gene>
    <name evidence="1" type="ORF">EHS15_18330</name>
</gene>
<keyword evidence="2" id="KW-1185">Reference proteome</keyword>
<proteinExistence type="predicted"/>
<reference evidence="1" key="1">
    <citation type="journal article" date="2019" name="PLoS Negl. Trop. Dis.">
        <title>Revisiting the worldwide diversity of Leptospira species in the environment.</title>
        <authorList>
            <person name="Vincent A.T."/>
            <person name="Schiettekatte O."/>
            <person name="Bourhy P."/>
            <person name="Veyrier F.J."/>
            <person name="Picardeau M."/>
        </authorList>
    </citation>
    <scope>NUCLEOTIDE SEQUENCE [LARGE SCALE GENOMIC DNA]</scope>
    <source>
        <strain evidence="1">201300427</strain>
    </source>
</reference>
<comment type="caution">
    <text evidence="1">The sequence shown here is derived from an EMBL/GenBank/DDBJ whole genome shotgun (WGS) entry which is preliminary data.</text>
</comment>
<evidence type="ECO:0000313" key="2">
    <source>
        <dbReference type="Proteomes" id="UP000298058"/>
    </source>
</evidence>